<dbReference type="RefSeq" id="WP_154739993.1">
    <property type="nucleotide sequence ID" value="NZ_WMBQ01000002.1"/>
</dbReference>
<dbReference type="Proteomes" id="UP000440694">
    <property type="component" value="Unassembled WGS sequence"/>
</dbReference>
<dbReference type="EMBL" id="WMBQ01000002">
    <property type="protein sequence ID" value="MTD95449.1"/>
    <property type="molecule type" value="Genomic_DNA"/>
</dbReference>
<protein>
    <submittedName>
        <fullName evidence="1">Uncharacterized protein</fullName>
    </submittedName>
</protein>
<keyword evidence="2" id="KW-1185">Reference proteome</keyword>
<accession>A0A6I3KLZ0</accession>
<organism evidence="1 2">
    <name type="scientific">Hyphomicrobium album</name>
    <dbReference type="NCBI Taxonomy" id="2665159"/>
    <lineage>
        <taxon>Bacteria</taxon>
        <taxon>Pseudomonadati</taxon>
        <taxon>Pseudomonadota</taxon>
        <taxon>Alphaproteobacteria</taxon>
        <taxon>Hyphomicrobiales</taxon>
        <taxon>Hyphomicrobiaceae</taxon>
        <taxon>Hyphomicrobium</taxon>
    </lineage>
</organism>
<gene>
    <name evidence="1" type="ORF">GIW81_14005</name>
</gene>
<reference evidence="1 2" key="1">
    <citation type="submission" date="2019-11" db="EMBL/GenBank/DDBJ databases">
        <title>Identification of a novel strain.</title>
        <authorList>
            <person name="Xu Q."/>
            <person name="Wang G."/>
        </authorList>
    </citation>
    <scope>NUCLEOTIDE SEQUENCE [LARGE SCALE GENOMIC DNA]</scope>
    <source>
        <strain evidence="2">xq</strain>
    </source>
</reference>
<comment type="caution">
    <text evidence="1">The sequence shown here is derived from an EMBL/GenBank/DDBJ whole genome shotgun (WGS) entry which is preliminary data.</text>
</comment>
<sequence>MTEQANLKQAAQEHMALVARRHDAREHQRRLMQGLGRPIISWENSGHRFVAVSDELLWDARWRTFTDFLFHYVKHVLTVEWGAAELAKSPDRRHPLFKWHEKVREEHLRALAGNSGNVVTGVMTGAVRAYLGLAYDLYLCAHNAVLPELLLKRLRNPDQFEGAVYETFVIGCFAKAGFAIEFEDEGDSTTSHCEFTATHKQTGRKFSVEAKAVTSAAKRSGGSAEPPKIRGQLARALRKKVAHPRIVFIELARAHAAREDGTPAWLPHVEEQLEICERELTIDGSSPPSAYLFVTNRAYAHELDAAARVEQFVAGGFKIDDFPPGRNAASLLAMHKARKKHIEVHWLFKAIEAHRLIPESFDERLPEETCGALPKERLRVGETYLVPDANGTHVPGVLVDGEVMPPDSEAYGTYRLENGKHILCKVALSDAEMAAYKRSPDTFFGVLKPESKGINHPLDAFDFVFDTYSKSSREKLLEFMASWSEIDRLRSLSQPELAEHYAATLGAQMWAEIASGKTKLTKD</sequence>
<dbReference type="AlphaFoldDB" id="A0A6I3KLZ0"/>
<name>A0A6I3KLZ0_9HYPH</name>
<evidence type="ECO:0000313" key="2">
    <source>
        <dbReference type="Proteomes" id="UP000440694"/>
    </source>
</evidence>
<proteinExistence type="predicted"/>
<evidence type="ECO:0000313" key="1">
    <source>
        <dbReference type="EMBL" id="MTD95449.1"/>
    </source>
</evidence>